<evidence type="ECO:0000313" key="1">
    <source>
        <dbReference type="EMBL" id="CAA6828762.1"/>
    </source>
</evidence>
<dbReference type="EMBL" id="CACVAY010000151">
    <property type="protein sequence ID" value="CAA6828762.1"/>
    <property type="molecule type" value="Genomic_DNA"/>
</dbReference>
<protein>
    <submittedName>
        <fullName evidence="1">Uncharacterized protein</fullName>
    </submittedName>
</protein>
<name>A0A6S6UJ15_9GAMM</name>
<accession>A0A6S6UJ15</accession>
<gene>
    <name evidence="1" type="ORF">HELGO_WM9606</name>
</gene>
<sequence length="92" mass="10980">MTSKNDYELVFQEQFKKWENQVDDIMHKVEHANPEMKADLNGQLEEIHLLRQKARANKQALEDADDNAWEHLKDDIEALWEKIETAFEKLKD</sequence>
<proteinExistence type="predicted"/>
<reference evidence="1" key="1">
    <citation type="submission" date="2020-01" db="EMBL/GenBank/DDBJ databases">
        <authorList>
            <person name="Meier V. D."/>
            <person name="Meier V D."/>
        </authorList>
    </citation>
    <scope>NUCLEOTIDE SEQUENCE</scope>
    <source>
        <strain evidence="1">HLG_WM_MAG_07</strain>
    </source>
</reference>
<dbReference type="AlphaFoldDB" id="A0A6S6UJ15"/>
<organism evidence="1">
    <name type="scientific">uncultured Thiotrichaceae bacterium</name>
    <dbReference type="NCBI Taxonomy" id="298394"/>
    <lineage>
        <taxon>Bacteria</taxon>
        <taxon>Pseudomonadati</taxon>
        <taxon>Pseudomonadota</taxon>
        <taxon>Gammaproteobacteria</taxon>
        <taxon>Thiotrichales</taxon>
        <taxon>Thiotrichaceae</taxon>
        <taxon>environmental samples</taxon>
    </lineage>
</organism>